<dbReference type="EMBL" id="JBEDUW010000001">
    <property type="protein sequence ID" value="KAK9951546.1"/>
    <property type="molecule type" value="Genomic_DNA"/>
</dbReference>
<dbReference type="FunFam" id="1.10.10.60:FF:000118">
    <property type="entry name" value="WUSCHEL-related homeobox 11"/>
    <property type="match status" value="1"/>
</dbReference>
<evidence type="ECO:0000256" key="5">
    <source>
        <dbReference type="ARBA" id="ARBA00023155"/>
    </source>
</evidence>
<evidence type="ECO:0000259" key="12">
    <source>
        <dbReference type="PROSITE" id="PS50071"/>
    </source>
</evidence>
<evidence type="ECO:0000256" key="2">
    <source>
        <dbReference type="ARBA" id="ARBA00022473"/>
    </source>
</evidence>
<evidence type="ECO:0000256" key="7">
    <source>
        <dbReference type="ARBA" id="ARBA00023242"/>
    </source>
</evidence>
<dbReference type="SUPFAM" id="SSF46689">
    <property type="entry name" value="Homeodomain-like"/>
    <property type="match status" value="1"/>
</dbReference>
<evidence type="ECO:0000313" key="13">
    <source>
        <dbReference type="EMBL" id="KAK9951546.1"/>
    </source>
</evidence>
<keyword evidence="2" id="KW-0217">Developmental protein</keyword>
<keyword evidence="3" id="KW-0805">Transcription regulation</keyword>
<evidence type="ECO:0000256" key="8">
    <source>
        <dbReference type="ARBA" id="ARBA00024040"/>
    </source>
</evidence>
<evidence type="ECO:0000256" key="4">
    <source>
        <dbReference type="ARBA" id="ARBA00023125"/>
    </source>
</evidence>
<dbReference type="Gene3D" id="1.10.10.60">
    <property type="entry name" value="Homeodomain-like"/>
    <property type="match status" value="1"/>
</dbReference>
<dbReference type="GO" id="GO:0005634">
    <property type="term" value="C:nucleus"/>
    <property type="evidence" value="ECO:0007669"/>
    <property type="project" value="UniProtKB-SubCell"/>
</dbReference>
<name>A0AAW1YS18_RUBAR</name>
<dbReference type="AlphaFoldDB" id="A0AAW1YS18"/>
<keyword evidence="7 9" id="KW-0539">Nucleus</keyword>
<accession>A0AAW1YS18</accession>
<reference evidence="13 14" key="1">
    <citation type="journal article" date="2023" name="G3 (Bethesda)">
        <title>A chromosome-length genome assembly and annotation of blackberry (Rubus argutus, cv. 'Hillquist').</title>
        <authorList>
            <person name="Bruna T."/>
            <person name="Aryal R."/>
            <person name="Dudchenko O."/>
            <person name="Sargent D.J."/>
            <person name="Mead D."/>
            <person name="Buti M."/>
            <person name="Cavallini A."/>
            <person name="Hytonen T."/>
            <person name="Andres J."/>
            <person name="Pham M."/>
            <person name="Weisz D."/>
            <person name="Mascagni F."/>
            <person name="Usai G."/>
            <person name="Natali L."/>
            <person name="Bassil N."/>
            <person name="Fernandez G.E."/>
            <person name="Lomsadze A."/>
            <person name="Armour M."/>
            <person name="Olukolu B."/>
            <person name="Poorten T."/>
            <person name="Britton C."/>
            <person name="Davik J."/>
            <person name="Ashrafi H."/>
            <person name="Aiden E.L."/>
            <person name="Borodovsky M."/>
            <person name="Worthington M."/>
        </authorList>
    </citation>
    <scope>NUCLEOTIDE SEQUENCE [LARGE SCALE GENOMIC DNA]</scope>
    <source>
        <strain evidence="13">PI 553951</strain>
    </source>
</reference>
<feature type="region of interest" description="Disordered" evidence="11">
    <location>
        <begin position="1"/>
        <end position="32"/>
    </location>
</feature>
<evidence type="ECO:0000256" key="11">
    <source>
        <dbReference type="SAM" id="MobiDB-lite"/>
    </source>
</evidence>
<comment type="caution">
    <text evidence="13">The sequence shown here is derived from an EMBL/GenBank/DDBJ whole genome shotgun (WGS) entry which is preliminary data.</text>
</comment>
<dbReference type="SMART" id="SM00389">
    <property type="entry name" value="HOX"/>
    <property type="match status" value="1"/>
</dbReference>
<keyword evidence="14" id="KW-1185">Reference proteome</keyword>
<keyword evidence="5 9" id="KW-0371">Homeobox</keyword>
<evidence type="ECO:0000256" key="1">
    <source>
        <dbReference type="ARBA" id="ARBA00004123"/>
    </source>
</evidence>
<keyword evidence="6" id="KW-0804">Transcription</keyword>
<feature type="domain" description="Homeobox" evidence="12">
    <location>
        <begin position="27"/>
        <end position="92"/>
    </location>
</feature>
<evidence type="ECO:0000313" key="14">
    <source>
        <dbReference type="Proteomes" id="UP001457282"/>
    </source>
</evidence>
<evidence type="ECO:0000256" key="3">
    <source>
        <dbReference type="ARBA" id="ARBA00023015"/>
    </source>
</evidence>
<comment type="subcellular location">
    <subcellularLocation>
        <location evidence="1 9 10">Nucleus</location>
    </subcellularLocation>
</comment>
<feature type="DNA-binding region" description="Homeobox" evidence="9">
    <location>
        <begin position="29"/>
        <end position="93"/>
    </location>
</feature>
<evidence type="ECO:0000256" key="10">
    <source>
        <dbReference type="RuleBase" id="RU000682"/>
    </source>
</evidence>
<feature type="region of interest" description="Disordered" evidence="11">
    <location>
        <begin position="92"/>
        <end position="112"/>
    </location>
</feature>
<dbReference type="PROSITE" id="PS50071">
    <property type="entry name" value="HOMEOBOX_2"/>
    <property type="match status" value="1"/>
</dbReference>
<dbReference type="Proteomes" id="UP001457282">
    <property type="component" value="Unassembled WGS sequence"/>
</dbReference>
<proteinExistence type="inferred from homology"/>
<dbReference type="InterPro" id="IPR001356">
    <property type="entry name" value="HD"/>
</dbReference>
<feature type="compositionally biased region" description="Polar residues" evidence="11">
    <location>
        <begin position="15"/>
        <end position="24"/>
    </location>
</feature>
<comment type="similarity">
    <text evidence="8">Belongs to the WUS homeobox family.</text>
</comment>
<dbReference type="InterPro" id="IPR009057">
    <property type="entry name" value="Homeodomain-like_sf"/>
</dbReference>
<dbReference type="InterPro" id="IPR044558">
    <property type="entry name" value="WOX11-like"/>
</dbReference>
<gene>
    <name evidence="13" type="ORF">M0R45_006984</name>
</gene>
<dbReference type="Pfam" id="PF00046">
    <property type="entry name" value="Homeodomain"/>
    <property type="match status" value="1"/>
</dbReference>
<dbReference type="GO" id="GO:0048830">
    <property type="term" value="P:adventitious root development"/>
    <property type="evidence" value="ECO:0007669"/>
    <property type="project" value="InterPro"/>
</dbReference>
<dbReference type="GO" id="GO:0003677">
    <property type="term" value="F:DNA binding"/>
    <property type="evidence" value="ECO:0007669"/>
    <property type="project" value="UniProtKB-UniRule"/>
</dbReference>
<dbReference type="PANTHER" id="PTHR46998">
    <property type="entry name" value="WUSCHEL-RELATED HOMEOBOX 11"/>
    <property type="match status" value="1"/>
</dbReference>
<protein>
    <recommendedName>
        <fullName evidence="12">Homeobox domain-containing protein</fullName>
    </recommendedName>
</protein>
<dbReference type="GO" id="GO:0003700">
    <property type="term" value="F:DNA-binding transcription factor activity"/>
    <property type="evidence" value="ECO:0007669"/>
    <property type="project" value="InterPro"/>
</dbReference>
<evidence type="ECO:0000256" key="9">
    <source>
        <dbReference type="PROSITE-ProRule" id="PRU00108"/>
    </source>
</evidence>
<organism evidence="13 14">
    <name type="scientific">Rubus argutus</name>
    <name type="common">Southern blackberry</name>
    <dbReference type="NCBI Taxonomy" id="59490"/>
    <lineage>
        <taxon>Eukaryota</taxon>
        <taxon>Viridiplantae</taxon>
        <taxon>Streptophyta</taxon>
        <taxon>Embryophyta</taxon>
        <taxon>Tracheophyta</taxon>
        <taxon>Spermatophyta</taxon>
        <taxon>Magnoliopsida</taxon>
        <taxon>eudicotyledons</taxon>
        <taxon>Gunneridae</taxon>
        <taxon>Pentapetalae</taxon>
        <taxon>rosids</taxon>
        <taxon>fabids</taxon>
        <taxon>Rosales</taxon>
        <taxon>Rosaceae</taxon>
        <taxon>Rosoideae</taxon>
        <taxon>Rosoideae incertae sedis</taxon>
        <taxon>Rubus</taxon>
    </lineage>
</organism>
<sequence>MEDDLGGGQEAKEPSSPNRTIGSSERSEPVRSRWIPKPEQILILESIFNSGMVNPPKEETVRIRKLLEKFGSVGDANVFYWFQNRRSRSRRRQRQLQASLEQRNQAAPAQQVGGAIQYENSTSSAPAAAGPATMAFGASSPSTFGSNYDLVAGSSSSCCVLGAEDDHFFSVSGQMGFPEIEHSSSGVTSVLGPSDASSLHFQSGLNLMMTVFINGIPTEVPRGPLDMKAMFGTQDFLLVHSSGVELPINEFGFLPHSLQPGESYFLVSRPT</sequence>
<keyword evidence="4 9" id="KW-0238">DNA-binding</keyword>
<dbReference type="PANTHER" id="PTHR46998:SF2">
    <property type="entry name" value="WUSCHEL-RELATED HOMEOBOX 11"/>
    <property type="match status" value="1"/>
</dbReference>
<evidence type="ECO:0000256" key="6">
    <source>
        <dbReference type="ARBA" id="ARBA00023163"/>
    </source>
</evidence>